<evidence type="ECO:0000313" key="1">
    <source>
        <dbReference type="Proteomes" id="UP000095286"/>
    </source>
</evidence>
<protein>
    <submittedName>
        <fullName evidence="2">NTP_transf_2 domain-containing protein</fullName>
    </submittedName>
</protein>
<sequence length="652" mass="75079">MVGFRCEICHIYCKSLTCLEKHTSGKKHATSLQVEAKNKALAARSVFLKGFKGQIPSQTTFVDDIENSFGKETIKILPRISSYQSFIKKAKHCDMDMEIIEDILEGETDFDKQVVLLVNNFIMSKEKVTKRLELLSKLGSYLQTYFNFKINITAFGSIISGLATSYSDIDATILFNDSDVDGMMDMTDARSEQDMLNCNGEAFLESKIELQEFLNLSNVNKIKVVCKIISHIRKNHGIVSETLYALDKKVPLVQLSMDKKFVLDLSCGNKLGVVKFQWFSDLIRSDETGTCFKFIFALRLWASCNDMFKVHYGEKPRSALNTYIITLLGIYFLQQKKYIPMNPLNDSLVVENCNCGFQVNFYQFPKMSLSTLFREFFVFVILKVSSDKVLCIKDGTSYTIAQFDKINGENDRLTSNFMKVMNMQDPIEESHNVSKNVSEKHWKLFRTAILRSICKIKNGENFLLILDNTKADHNHSNEKMVTNLGKNELICEVPVPAHVNQDAFYVHINDIFEMVLLFDPVIDEDYMDTIQTDQSVCGTTGNDGQWERTFKTSHNVWKGRRMQRRSLTPVEGEHMIAKEKRVTRAILEKYALGEENMEPELRLELKFTAAFFNGNYSFYCQEPRIPDSQMQQFRELQHFLKFFIPNVMSTVF</sequence>
<dbReference type="Proteomes" id="UP000095286">
    <property type="component" value="Unplaced"/>
</dbReference>
<evidence type="ECO:0000313" key="2">
    <source>
        <dbReference type="WBParaSite" id="RSKR_0000941000.1"/>
    </source>
</evidence>
<reference evidence="2" key="1">
    <citation type="submission" date="2016-11" db="UniProtKB">
        <authorList>
            <consortium name="WormBaseParasite"/>
        </authorList>
    </citation>
    <scope>IDENTIFICATION</scope>
    <source>
        <strain evidence="2">KR3021</strain>
    </source>
</reference>
<proteinExistence type="predicted"/>
<accession>A0AC35U9U7</accession>
<dbReference type="WBParaSite" id="RSKR_0000941000.1">
    <property type="protein sequence ID" value="RSKR_0000941000.1"/>
    <property type="gene ID" value="RSKR_0000941000"/>
</dbReference>
<name>A0AC35U9U7_9BILA</name>
<organism evidence="1 2">
    <name type="scientific">Rhabditophanes sp. KR3021</name>
    <dbReference type="NCBI Taxonomy" id="114890"/>
    <lineage>
        <taxon>Eukaryota</taxon>
        <taxon>Metazoa</taxon>
        <taxon>Ecdysozoa</taxon>
        <taxon>Nematoda</taxon>
        <taxon>Chromadorea</taxon>
        <taxon>Rhabditida</taxon>
        <taxon>Tylenchina</taxon>
        <taxon>Panagrolaimomorpha</taxon>
        <taxon>Strongyloidoidea</taxon>
        <taxon>Alloionematidae</taxon>
        <taxon>Rhabditophanes</taxon>
    </lineage>
</organism>